<dbReference type="InterPro" id="IPR011059">
    <property type="entry name" value="Metal-dep_hydrolase_composite"/>
</dbReference>
<dbReference type="Proteomes" id="UP000017747">
    <property type="component" value="Unassembled WGS sequence"/>
</dbReference>
<dbReference type="EC" id="3.5.2.-" evidence="7"/>
<comment type="cofactor">
    <cofactor evidence="1">
        <name>Zn(2+)</name>
        <dbReference type="ChEBI" id="CHEBI:29105"/>
    </cofactor>
</comment>
<keyword evidence="4 7" id="KW-0378">Hydrolase</keyword>
<dbReference type="InterPro" id="IPR032466">
    <property type="entry name" value="Metal_Hydrolase"/>
</dbReference>
<evidence type="ECO:0000256" key="3">
    <source>
        <dbReference type="ARBA" id="ARBA00022723"/>
    </source>
</evidence>
<dbReference type="PANTHER" id="PTHR11647:SF1">
    <property type="entry name" value="COLLAPSIN RESPONSE MEDIATOR PROTEIN"/>
    <property type="match status" value="1"/>
</dbReference>
<accession>V7I3M7</accession>
<dbReference type="STRING" id="994573.T472_0214795"/>
<gene>
    <name evidence="7" type="ORF">T472_0214795</name>
</gene>
<dbReference type="OrthoDB" id="9765462at2"/>
<dbReference type="Gene3D" id="3.20.20.140">
    <property type="entry name" value="Metal-dependent hydrolases"/>
    <property type="match status" value="1"/>
</dbReference>
<dbReference type="GO" id="GO:0046872">
    <property type="term" value="F:metal ion binding"/>
    <property type="evidence" value="ECO:0007669"/>
    <property type="project" value="UniProtKB-KW"/>
</dbReference>
<reference evidence="7 8" key="1">
    <citation type="journal article" date="2014" name="Genome Announc.">
        <title>Genome Sequence of Youngiibacter fragilis, the Type Strain of the Genus Youngiibacter.</title>
        <authorList>
            <person name="Wawrik C.B."/>
            <person name="Callaghan A.V."/>
            <person name="Stamps B.W."/>
            <person name="Wawrik B."/>
        </authorList>
    </citation>
    <scope>NUCLEOTIDE SEQUENCE [LARGE SCALE GENOMIC DNA]</scope>
    <source>
        <strain evidence="7 8">232.1</strain>
    </source>
</reference>
<evidence type="ECO:0000256" key="2">
    <source>
        <dbReference type="ARBA" id="ARBA00008829"/>
    </source>
</evidence>
<evidence type="ECO:0000259" key="6">
    <source>
        <dbReference type="Pfam" id="PF01979"/>
    </source>
</evidence>
<comment type="caution">
    <text evidence="7">The sequence shown here is derived from an EMBL/GenBank/DDBJ whole genome shotgun (WGS) entry which is preliminary data.</text>
</comment>
<dbReference type="InterPro" id="IPR011778">
    <property type="entry name" value="Hydantoinase/dihydroPyrase"/>
</dbReference>
<dbReference type="eggNOG" id="COG0044">
    <property type="taxonomic scope" value="Bacteria"/>
</dbReference>
<evidence type="ECO:0000313" key="7">
    <source>
        <dbReference type="EMBL" id="ETA79789.1"/>
    </source>
</evidence>
<feature type="modified residue" description="N6-carboxylysine" evidence="5">
    <location>
        <position position="150"/>
    </location>
</feature>
<dbReference type="SUPFAM" id="SSF51338">
    <property type="entry name" value="Composite domain of metallo-dependent hydrolases"/>
    <property type="match status" value="1"/>
</dbReference>
<keyword evidence="8" id="KW-1185">Reference proteome</keyword>
<dbReference type="AlphaFoldDB" id="V7I3M7"/>
<dbReference type="GO" id="GO:0005829">
    <property type="term" value="C:cytosol"/>
    <property type="evidence" value="ECO:0007669"/>
    <property type="project" value="TreeGrafter"/>
</dbReference>
<dbReference type="EMBL" id="AXUN02000198">
    <property type="protein sequence ID" value="ETA79789.1"/>
    <property type="molecule type" value="Genomic_DNA"/>
</dbReference>
<organism evidence="7 8">
    <name type="scientific">Youngiibacter fragilis 232.1</name>
    <dbReference type="NCBI Taxonomy" id="994573"/>
    <lineage>
        <taxon>Bacteria</taxon>
        <taxon>Bacillati</taxon>
        <taxon>Bacillota</taxon>
        <taxon>Clostridia</taxon>
        <taxon>Eubacteriales</taxon>
        <taxon>Clostridiaceae</taxon>
        <taxon>Youngiibacter</taxon>
    </lineage>
</organism>
<dbReference type="RefSeq" id="WP_023383903.1">
    <property type="nucleotide sequence ID" value="NZ_AXUN02000198.1"/>
</dbReference>
<sequence length="460" mass="50779">MDTIIRNGLVSGPTGPESYDILIVGGKIKAVGTDLDPEGREVIDARGCLVVPGGVDVHTHFDLQAGTHRAADDFLTGTVAAACGGTTTIVDHMAFGPKGCSLRHQEEAYHGLADKKAVIDYGFHGVLQHVDDKVLRDLQEMAMDGIPSFKAYMTYDFRLSDKDILRVMETVKKAGGVLAVHAEEHDKIENLRKTFVEEGKTEAIYHAMSRPNQTESEAVGRLIRLSERAGWPNLYLVHISARESLEEVRRARGKGAMNIFVETCTQYLMLTEDRYSLKDGESLKYVMSPPLRKQEDIDALWKGIADGEVQVVGTDHCPFFFEEKLMFGSGDFTKCPNGGPGAEERMRLLFSEGVMKQRISLQRFIEVTSLNPARIMGLYPEKGTLEPGADADICIINPERSGTFSAETLHGAAGYTLYEGLEYTGEVELVMQRGKVIVKDGVFLGQRGDGRYLKRRVPSV</sequence>
<dbReference type="Gene3D" id="2.30.40.10">
    <property type="entry name" value="Urease, subunit C, domain 1"/>
    <property type="match status" value="1"/>
</dbReference>
<name>V7I3M7_9CLOT</name>
<comment type="similarity">
    <text evidence="2">Belongs to the metallo-dependent hydrolases superfamily. Hydantoinase/dihydropyrimidinase family.</text>
</comment>
<evidence type="ECO:0000256" key="4">
    <source>
        <dbReference type="ARBA" id="ARBA00022801"/>
    </source>
</evidence>
<dbReference type="SUPFAM" id="SSF51556">
    <property type="entry name" value="Metallo-dependent hydrolases"/>
    <property type="match status" value="1"/>
</dbReference>
<dbReference type="InterPro" id="IPR050378">
    <property type="entry name" value="Metallo-dep_Hydrolases_sf"/>
</dbReference>
<dbReference type="FunFam" id="3.20.20.140:FF:000174">
    <property type="entry name" value="Dihydropyrimidinase-related protein 2"/>
    <property type="match status" value="1"/>
</dbReference>
<feature type="domain" description="Amidohydrolase-related" evidence="6">
    <location>
        <begin position="49"/>
        <end position="436"/>
    </location>
</feature>
<evidence type="ECO:0000256" key="1">
    <source>
        <dbReference type="ARBA" id="ARBA00001947"/>
    </source>
</evidence>
<dbReference type="Pfam" id="PF01979">
    <property type="entry name" value="Amidohydro_1"/>
    <property type="match status" value="1"/>
</dbReference>
<dbReference type="InterPro" id="IPR006680">
    <property type="entry name" value="Amidohydro-rel"/>
</dbReference>
<dbReference type="PANTHER" id="PTHR11647">
    <property type="entry name" value="HYDRANTOINASE/DIHYDROPYRIMIDINASE FAMILY MEMBER"/>
    <property type="match status" value="1"/>
</dbReference>
<dbReference type="GO" id="GO:0016812">
    <property type="term" value="F:hydrolase activity, acting on carbon-nitrogen (but not peptide) bonds, in cyclic amides"/>
    <property type="evidence" value="ECO:0007669"/>
    <property type="project" value="TreeGrafter"/>
</dbReference>
<evidence type="ECO:0000313" key="8">
    <source>
        <dbReference type="Proteomes" id="UP000017747"/>
    </source>
</evidence>
<proteinExistence type="inferred from homology"/>
<dbReference type="CDD" id="cd01314">
    <property type="entry name" value="D-HYD"/>
    <property type="match status" value="1"/>
</dbReference>
<evidence type="ECO:0000256" key="5">
    <source>
        <dbReference type="PIRSR" id="PIRSR611778-50"/>
    </source>
</evidence>
<protein>
    <submittedName>
        <fullName evidence="7">Phenylhydantoinase</fullName>
        <ecNumber evidence="7">3.5.2.-</ecNumber>
    </submittedName>
</protein>
<dbReference type="NCBIfam" id="TIGR02033">
    <property type="entry name" value="D-hydantoinase"/>
    <property type="match status" value="1"/>
</dbReference>
<comment type="PTM">
    <text evidence="5">Carbamylation allows a single lysine to coordinate two divalent metal cations.</text>
</comment>
<keyword evidence="3" id="KW-0479">Metal-binding</keyword>